<gene>
    <name evidence="4" type="ORF">NP590_11505</name>
</gene>
<organism evidence="4 5">
    <name type="scientific">Methylomonas subterranea</name>
    <dbReference type="NCBI Taxonomy" id="2952225"/>
    <lineage>
        <taxon>Bacteria</taxon>
        <taxon>Pseudomonadati</taxon>
        <taxon>Pseudomonadota</taxon>
        <taxon>Gammaproteobacteria</taxon>
        <taxon>Methylococcales</taxon>
        <taxon>Methylococcaceae</taxon>
        <taxon>Methylomonas</taxon>
    </lineage>
</organism>
<name>A0ABT1THJ8_9GAMM</name>
<accession>A0ABT1THJ8</accession>
<proteinExistence type="predicted"/>
<evidence type="ECO:0000313" key="4">
    <source>
        <dbReference type="EMBL" id="MCQ8104733.1"/>
    </source>
</evidence>
<dbReference type="SMART" id="SM00910">
    <property type="entry name" value="HIRAN"/>
    <property type="match status" value="1"/>
</dbReference>
<sequence>MNLIRHIHQPSRLLLVWQSPEGKSRKRFVIGEICLINGNCVFRYLPNTDDFTNACAEGFMCYPAFRKLNQEYSENILETFLRRIPPRRRGDFNKYLEQWRLAPDAVISDFALLGHTGAKLPNDGFSLINPFDGVSAPHEFYIEVAGFRYQKAISLEDISVGMPVVFAVEPENEYDHQAVRIEVTGRKIGYVNKVQSPAFVRWLDSDIVAGVIERINGTEDRPLIYIYGRVSSKLTNRIAA</sequence>
<keyword evidence="2" id="KW-0378">Hydrolase</keyword>
<dbReference type="Pfam" id="PF08797">
    <property type="entry name" value="HIRAN"/>
    <property type="match status" value="1"/>
</dbReference>
<feature type="domain" description="HIRAN" evidence="3">
    <location>
        <begin position="137"/>
        <end position="234"/>
    </location>
</feature>
<dbReference type="Gene3D" id="3.30.70.2330">
    <property type="match status" value="1"/>
</dbReference>
<dbReference type="Proteomes" id="UP001524499">
    <property type="component" value="Unassembled WGS sequence"/>
</dbReference>
<dbReference type="InterPro" id="IPR014905">
    <property type="entry name" value="HIRAN"/>
</dbReference>
<dbReference type="EMBL" id="JANIBJ010000019">
    <property type="protein sequence ID" value="MCQ8104733.1"/>
    <property type="molecule type" value="Genomic_DNA"/>
</dbReference>
<evidence type="ECO:0000256" key="2">
    <source>
        <dbReference type="ARBA" id="ARBA00022801"/>
    </source>
</evidence>
<reference evidence="4 5" key="1">
    <citation type="submission" date="2022-07" db="EMBL/GenBank/DDBJ databases">
        <title>Methylomonas rivi sp. nov., Methylomonas rosea sp. nov., Methylomonas aureus sp. nov. and Methylomonas subterranea sp. nov., four novel methanotrophs isolated from a freshwater creek and the deep terrestrial subsurface.</title>
        <authorList>
            <person name="Abin C."/>
            <person name="Sankaranarayanan K."/>
            <person name="Garner C."/>
            <person name="Sindelar R."/>
            <person name="Kotary K."/>
            <person name="Garner R."/>
            <person name="Barclay S."/>
            <person name="Lawson P."/>
            <person name="Krumholz L."/>
        </authorList>
    </citation>
    <scope>NUCLEOTIDE SEQUENCE [LARGE SCALE GENOMIC DNA]</scope>
    <source>
        <strain evidence="4 5">SURF-2</strain>
    </source>
</reference>
<evidence type="ECO:0000313" key="5">
    <source>
        <dbReference type="Proteomes" id="UP001524499"/>
    </source>
</evidence>
<keyword evidence="5" id="KW-1185">Reference proteome</keyword>
<protein>
    <submittedName>
        <fullName evidence="4">HIRAN domain-containing protein</fullName>
    </submittedName>
</protein>
<keyword evidence="1" id="KW-0479">Metal-binding</keyword>
<comment type="caution">
    <text evidence="4">The sequence shown here is derived from an EMBL/GenBank/DDBJ whole genome shotgun (WGS) entry which is preliminary data.</text>
</comment>
<dbReference type="RefSeq" id="WP_256602532.1">
    <property type="nucleotide sequence ID" value="NZ_JANIBJ010000019.1"/>
</dbReference>
<evidence type="ECO:0000259" key="3">
    <source>
        <dbReference type="SMART" id="SM00910"/>
    </source>
</evidence>
<evidence type="ECO:0000256" key="1">
    <source>
        <dbReference type="ARBA" id="ARBA00022723"/>
    </source>
</evidence>